<dbReference type="EMBL" id="JH597773">
    <property type="protein sequence ID" value="EHQ05028.1"/>
    <property type="molecule type" value="Genomic_DNA"/>
</dbReference>
<name>H2CJW4_9LEPT</name>
<sequence length="292" mass="31428">MRNARKLLALAVVSLAATSVHAEGSYLGLGLGLQFDLGDLGGTITKDGLDSNTPGRQMIVAENKLDVLSKSSIMRVEQNSAMTGGILSIFWEKEGQNSFWRVGVDHTRKIMGGHTEATFIGHKMIDMTWSYQATHIPFYWGMKAGVGESASVYGGLGLHYYRGGWGIDGDSNGQLLYELSGGAISVGPHSNQYILTQGQTHAGGAGNNFPVIGEQVRFDVNGIGFNFLVGIERKLQSGNKTYFEIEHVIGGKMDNAPVRTYGTVSSLASTGSLSYPINLSGTRFKFGYKIAM</sequence>
<dbReference type="Pfam" id="PF11389">
    <property type="entry name" value="Porin_OmpL1"/>
    <property type="match status" value="1"/>
</dbReference>
<evidence type="ECO:0000313" key="3">
    <source>
        <dbReference type="Proteomes" id="UP000005737"/>
    </source>
</evidence>
<dbReference type="Proteomes" id="UP000005737">
    <property type="component" value="Unassembled WGS sequence"/>
</dbReference>
<dbReference type="GO" id="GO:0005886">
    <property type="term" value="C:plasma membrane"/>
    <property type="evidence" value="ECO:0007669"/>
    <property type="project" value="InterPro"/>
</dbReference>
<keyword evidence="1" id="KW-0732">Signal</keyword>
<organism evidence="2 3">
    <name type="scientific">Leptonema illini DSM 21528</name>
    <dbReference type="NCBI Taxonomy" id="929563"/>
    <lineage>
        <taxon>Bacteria</taxon>
        <taxon>Pseudomonadati</taxon>
        <taxon>Spirochaetota</taxon>
        <taxon>Spirochaetia</taxon>
        <taxon>Leptospirales</taxon>
        <taxon>Leptospiraceae</taxon>
        <taxon>Leptonema</taxon>
    </lineage>
</organism>
<dbReference type="RefSeq" id="WP_002769296.1">
    <property type="nucleotide sequence ID" value="NZ_JH597773.1"/>
</dbReference>
<accession>H2CJW4</accession>
<keyword evidence="3" id="KW-1185">Reference proteome</keyword>
<dbReference type="InterPro" id="IPR021058">
    <property type="entry name" value="Porin_OmpL1"/>
</dbReference>
<feature type="signal peptide" evidence="1">
    <location>
        <begin position="1"/>
        <end position="22"/>
    </location>
</feature>
<feature type="chain" id="PRO_5003560985" evidence="1">
    <location>
        <begin position="23"/>
        <end position="292"/>
    </location>
</feature>
<evidence type="ECO:0000256" key="1">
    <source>
        <dbReference type="SAM" id="SignalP"/>
    </source>
</evidence>
<dbReference type="GO" id="GO:0015288">
    <property type="term" value="F:porin activity"/>
    <property type="evidence" value="ECO:0007669"/>
    <property type="project" value="InterPro"/>
</dbReference>
<dbReference type="STRING" id="183.GCA_002009735_00523"/>
<proteinExistence type="predicted"/>
<gene>
    <name evidence="2" type="ORF">Lepil_0321</name>
</gene>
<protein>
    <submittedName>
        <fullName evidence="2">Outer membrane protein</fullName>
    </submittedName>
</protein>
<dbReference type="HOGENOM" id="CLU_868169_0_0_12"/>
<dbReference type="TCDB" id="1.B.37.1.2">
    <property type="family name" value="the leptospira porin ompl1 (lp-ompl1) family"/>
</dbReference>
<reference evidence="2 3" key="1">
    <citation type="submission" date="2011-10" db="EMBL/GenBank/DDBJ databases">
        <title>The Improved High-Quality Draft genome of Leptonema illini DSM 21528.</title>
        <authorList>
            <consortium name="US DOE Joint Genome Institute (JGI-PGF)"/>
            <person name="Lucas S."/>
            <person name="Copeland A."/>
            <person name="Lapidus A."/>
            <person name="Glavina del Rio T."/>
            <person name="Dalin E."/>
            <person name="Tice H."/>
            <person name="Bruce D."/>
            <person name="Goodwin L."/>
            <person name="Pitluck S."/>
            <person name="Peters L."/>
            <person name="Mikhailova N."/>
            <person name="Held B."/>
            <person name="Kyrpides N."/>
            <person name="Mavromatis K."/>
            <person name="Ivanova N."/>
            <person name="Markowitz V."/>
            <person name="Cheng J.-F."/>
            <person name="Hugenholtz P."/>
            <person name="Woyke T."/>
            <person name="Wu D."/>
            <person name="Gronow S."/>
            <person name="Wellnitz S."/>
            <person name="Brambilla E.-M."/>
            <person name="Klenk H.-P."/>
            <person name="Eisen J.A."/>
        </authorList>
    </citation>
    <scope>NUCLEOTIDE SEQUENCE [LARGE SCALE GENOMIC DNA]</scope>
    <source>
        <strain evidence="2 3">DSM 21528</strain>
    </source>
</reference>
<evidence type="ECO:0000313" key="2">
    <source>
        <dbReference type="EMBL" id="EHQ05028.1"/>
    </source>
</evidence>
<dbReference type="AlphaFoldDB" id="H2CJW4"/>